<dbReference type="InterPro" id="IPR018376">
    <property type="entry name" value="Enoyl-CoA_hyd/isom_CS"/>
</dbReference>
<protein>
    <submittedName>
        <fullName evidence="3">Enoyl-CoA hydratase</fullName>
    </submittedName>
</protein>
<dbReference type="Proteomes" id="UP000000390">
    <property type="component" value="Chromosome"/>
</dbReference>
<evidence type="ECO:0000313" key="6">
    <source>
        <dbReference type="Proteomes" id="UP000011645"/>
    </source>
</evidence>
<dbReference type="AlphaFoldDB" id="D8J8T0"/>
<keyword evidence="6" id="KW-1185">Reference proteome</keyword>
<comment type="similarity">
    <text evidence="1 2">Belongs to the enoyl-CoA hydratase/isomerase family.</text>
</comment>
<evidence type="ECO:0000256" key="1">
    <source>
        <dbReference type="ARBA" id="ARBA00005254"/>
    </source>
</evidence>
<dbReference type="EMBL" id="AOHV01000009">
    <property type="protein sequence ID" value="ELY40527.1"/>
    <property type="molecule type" value="Genomic_DNA"/>
</dbReference>
<evidence type="ECO:0000313" key="5">
    <source>
        <dbReference type="Proteomes" id="UP000000390"/>
    </source>
</evidence>
<dbReference type="Proteomes" id="UP000011645">
    <property type="component" value="Unassembled WGS sequence"/>
</dbReference>
<accession>D8J8T0</accession>
<dbReference type="CDD" id="cd06558">
    <property type="entry name" value="crotonase-like"/>
    <property type="match status" value="1"/>
</dbReference>
<organism evidence="3 5">
    <name type="scientific">Halalkalicoccus jeotgali (strain DSM 18796 / CECT 7217 / JCM 14584 / KCTC 4019 / B3)</name>
    <dbReference type="NCBI Taxonomy" id="795797"/>
    <lineage>
        <taxon>Archaea</taxon>
        <taxon>Methanobacteriati</taxon>
        <taxon>Methanobacteriota</taxon>
        <taxon>Stenosarchaea group</taxon>
        <taxon>Halobacteria</taxon>
        <taxon>Halobacteriales</taxon>
        <taxon>Halococcaceae</taxon>
        <taxon>Halalkalicoccus</taxon>
    </lineage>
</organism>
<dbReference type="PATRIC" id="fig|795797.18.peg.879"/>
<evidence type="ECO:0000256" key="2">
    <source>
        <dbReference type="RuleBase" id="RU003707"/>
    </source>
</evidence>
<dbReference type="RefSeq" id="WP_008414293.1">
    <property type="nucleotide sequence ID" value="NC_014297.1"/>
</dbReference>
<dbReference type="InterPro" id="IPR001753">
    <property type="entry name" value="Enoyl-CoA_hydra/iso"/>
</dbReference>
<dbReference type="InterPro" id="IPR029045">
    <property type="entry name" value="ClpP/crotonase-like_dom_sf"/>
</dbReference>
<dbReference type="STRING" id="795797.HacjB3_04370"/>
<dbReference type="GeneID" id="9418675"/>
<name>D8J8T0_HALJB</name>
<dbReference type="eggNOG" id="arCOG00239">
    <property type="taxonomic scope" value="Archaea"/>
</dbReference>
<evidence type="ECO:0000313" key="4">
    <source>
        <dbReference type="EMBL" id="ELY40527.1"/>
    </source>
</evidence>
<dbReference type="PROSITE" id="PS00166">
    <property type="entry name" value="ENOYL_COA_HYDRATASE"/>
    <property type="match status" value="1"/>
</dbReference>
<dbReference type="GO" id="GO:0003824">
    <property type="term" value="F:catalytic activity"/>
    <property type="evidence" value="ECO:0007669"/>
    <property type="project" value="InterPro"/>
</dbReference>
<dbReference type="PANTHER" id="PTHR43802:SF1">
    <property type="entry name" value="IP11341P-RELATED"/>
    <property type="match status" value="1"/>
</dbReference>
<dbReference type="Pfam" id="PF00378">
    <property type="entry name" value="ECH_1"/>
    <property type="match status" value="1"/>
</dbReference>
<dbReference type="Gene3D" id="3.90.226.10">
    <property type="entry name" value="2-enoyl-CoA Hydratase, Chain A, domain 1"/>
    <property type="match status" value="1"/>
</dbReference>
<reference evidence="4 6" key="2">
    <citation type="journal article" date="2014" name="PLoS Genet.">
        <title>Phylogenetically driven sequencing of extremely halophilic archaea reveals strategies for static and dynamic osmo-response.</title>
        <authorList>
            <person name="Becker E.A."/>
            <person name="Seitzer P.M."/>
            <person name="Tritt A."/>
            <person name="Larsen D."/>
            <person name="Krusor M."/>
            <person name="Yao A.I."/>
            <person name="Wu D."/>
            <person name="Madern D."/>
            <person name="Eisen J.A."/>
            <person name="Darling A.E."/>
            <person name="Facciotti M.T."/>
        </authorList>
    </citation>
    <scope>NUCLEOTIDE SEQUENCE [LARGE SCALE GENOMIC DNA]</scope>
    <source>
        <strain evidence="4">B3</strain>
        <strain evidence="6">DSM 18796 / CECT 7217 / JCM 14584 / KCTC 4019 / B3</strain>
    </source>
</reference>
<evidence type="ECO:0000313" key="3">
    <source>
        <dbReference type="EMBL" id="ADJ14265.1"/>
    </source>
</evidence>
<dbReference type="KEGG" id="hje:HacjB3_04370"/>
<dbReference type="PANTHER" id="PTHR43802">
    <property type="entry name" value="ENOYL-COA HYDRATASE"/>
    <property type="match status" value="1"/>
</dbReference>
<dbReference type="HOGENOM" id="CLU_009834_7_4_2"/>
<sequence>MITTHARGDVRYVTLDRPERRNALTPEGLDELAHAVETADEPVVYLSGAGSAFCAGADLDVVADLEDGREFAERGQRTARAIERADSVVVAGIDGPARGGGLEMALACDLRIATPEASFGEPGVSFGLFGAWGGTVRLPRLVGGADARDLSLTGRVIDAEEALRMGLISRITDDPETIARETAGNDHHALALTKNRLHDDSSIETQEAAEASAFAELIDRYERP</sequence>
<proteinExistence type="inferred from homology"/>
<dbReference type="SUPFAM" id="SSF52096">
    <property type="entry name" value="ClpP/crotonase"/>
    <property type="match status" value="1"/>
</dbReference>
<reference evidence="3 5" key="1">
    <citation type="journal article" date="2010" name="J. Bacteriol.">
        <title>Complete genome sequence of Halalkalicoccus jeotgali B3(T), an extremely halophilic archaeon.</title>
        <authorList>
            <person name="Roh S.W."/>
            <person name="Nam Y.D."/>
            <person name="Nam S.H."/>
            <person name="Choi S.H."/>
            <person name="Park H.S."/>
            <person name="Bae J.W."/>
        </authorList>
    </citation>
    <scope>NUCLEOTIDE SEQUENCE [LARGE SCALE GENOMIC DNA]</scope>
    <source>
        <strain evidence="3">B3</strain>
        <strain evidence="5">DSM 18796 / CECT 7217 / JCM 14584 / KCTC 4019 / B3</strain>
    </source>
</reference>
<dbReference type="OrthoDB" id="203755at2157"/>
<dbReference type="EMBL" id="CP002062">
    <property type="protein sequence ID" value="ADJ14265.1"/>
    <property type="molecule type" value="Genomic_DNA"/>
</dbReference>
<gene>
    <name evidence="3" type="ordered locus">HacjB3_04370</name>
    <name evidence="4" type="ORF">C497_02732</name>
</gene>